<organism evidence="2 3">
    <name type="scientific">Marasmius crinis-equi</name>
    <dbReference type="NCBI Taxonomy" id="585013"/>
    <lineage>
        <taxon>Eukaryota</taxon>
        <taxon>Fungi</taxon>
        <taxon>Dikarya</taxon>
        <taxon>Basidiomycota</taxon>
        <taxon>Agaricomycotina</taxon>
        <taxon>Agaricomycetes</taxon>
        <taxon>Agaricomycetidae</taxon>
        <taxon>Agaricales</taxon>
        <taxon>Marasmiineae</taxon>
        <taxon>Marasmiaceae</taxon>
        <taxon>Marasmius</taxon>
    </lineage>
</organism>
<accession>A0ABR3G1B9</accession>
<feature type="region of interest" description="Disordered" evidence="1">
    <location>
        <begin position="59"/>
        <end position="85"/>
    </location>
</feature>
<evidence type="ECO:0000313" key="2">
    <source>
        <dbReference type="EMBL" id="KAL0581639.1"/>
    </source>
</evidence>
<feature type="compositionally biased region" description="Polar residues" evidence="1">
    <location>
        <begin position="61"/>
        <end position="78"/>
    </location>
</feature>
<dbReference type="EMBL" id="JBAHYK010000007">
    <property type="protein sequence ID" value="KAL0581639.1"/>
    <property type="molecule type" value="Genomic_DNA"/>
</dbReference>
<proteinExistence type="predicted"/>
<evidence type="ECO:0000256" key="1">
    <source>
        <dbReference type="SAM" id="MobiDB-lite"/>
    </source>
</evidence>
<name>A0ABR3G1B9_9AGAR</name>
<feature type="region of interest" description="Disordered" evidence="1">
    <location>
        <begin position="251"/>
        <end position="294"/>
    </location>
</feature>
<dbReference type="Proteomes" id="UP001465976">
    <property type="component" value="Unassembled WGS sequence"/>
</dbReference>
<keyword evidence="3" id="KW-1185">Reference proteome</keyword>
<reference evidence="2 3" key="1">
    <citation type="submission" date="2024-02" db="EMBL/GenBank/DDBJ databases">
        <title>A draft genome for the cacao thread blight pathogen Marasmius crinis-equi.</title>
        <authorList>
            <person name="Cohen S.P."/>
            <person name="Baruah I.K."/>
            <person name="Amoako-Attah I."/>
            <person name="Bukari Y."/>
            <person name="Meinhardt L.W."/>
            <person name="Bailey B.A."/>
        </authorList>
    </citation>
    <scope>NUCLEOTIDE SEQUENCE [LARGE SCALE GENOMIC DNA]</scope>
    <source>
        <strain evidence="2 3">GH-76</strain>
    </source>
</reference>
<gene>
    <name evidence="2" type="ORF">V5O48_000455</name>
</gene>
<feature type="region of interest" description="Disordered" evidence="1">
    <location>
        <begin position="1"/>
        <end position="45"/>
    </location>
</feature>
<feature type="region of interest" description="Disordered" evidence="1">
    <location>
        <begin position="175"/>
        <end position="201"/>
    </location>
</feature>
<feature type="compositionally biased region" description="Basic and acidic residues" evidence="1">
    <location>
        <begin position="36"/>
        <end position="45"/>
    </location>
</feature>
<comment type="caution">
    <text evidence="2">The sequence shown here is derived from an EMBL/GenBank/DDBJ whole genome shotgun (WGS) entry which is preliminary data.</text>
</comment>
<evidence type="ECO:0000313" key="3">
    <source>
        <dbReference type="Proteomes" id="UP001465976"/>
    </source>
</evidence>
<protein>
    <submittedName>
        <fullName evidence="2">Uncharacterized protein</fullName>
    </submittedName>
</protein>
<feature type="compositionally biased region" description="Basic and acidic residues" evidence="1">
    <location>
        <begin position="14"/>
        <end position="28"/>
    </location>
</feature>
<sequence length="310" mass="33268">MSNSPEAHAVSTKEMAHESAESASKDLESAPIAQGHAEKIDKDKEIELGKVQGELAEARATTAQIQGTVSDSESQSPNDLKADSQPDMIVGSLAELYAALGGKAESIFATLDQISRRDAKTVARKMEVAKLNMEAAKLLMEAARLNSQTEEKATRRVENQLELARMRQSMSLYTDPDSVIPTKRQASTPLASYRPSPAHPSGLAMQDHPMHQDAIPHGMPLHPPYSSMPRGGSYETPQDRFRGLHAMHSVRQPHGGHGIPPGGLAHSGLQGTHHTPHTMHSLHGGHGAYAGVPSQGANTPYPGYSHTQMA</sequence>